<evidence type="ECO:0000256" key="6">
    <source>
        <dbReference type="ARBA" id="ARBA00023136"/>
    </source>
</evidence>
<evidence type="ECO:0000256" key="2">
    <source>
        <dbReference type="ARBA" id="ARBA00009784"/>
    </source>
</evidence>
<evidence type="ECO:0000256" key="7">
    <source>
        <dbReference type="RuleBase" id="RU362048"/>
    </source>
</evidence>
<keyword evidence="5 7" id="KW-1133">Transmembrane helix</keyword>
<dbReference type="EMBL" id="BMCP01000001">
    <property type="protein sequence ID" value="GGE34129.1"/>
    <property type="molecule type" value="Genomic_DNA"/>
</dbReference>
<gene>
    <name evidence="8" type="primary">ychE</name>
    <name evidence="8" type="ORF">GCM10007276_09360</name>
</gene>
<dbReference type="InterPro" id="IPR002771">
    <property type="entry name" value="Multi_antbiot-R_MarC"/>
</dbReference>
<sequence length="207" mass="22245">MLQDRISEFITLWVVIDPIGSLPIFLAVTAGLADHHRRQTAIWAVGVAFCVLTAFLVGGQLLFAMLEVPLRAFQIAGGIVLFIFALQMIFGPAKEEADLPLAVQSPRQKAVFPLAVPAIASPGAMLAVVLLTDDARHNVADQTMTWLVMVFVLAIQFGIFMLAGRLQRLIGDAGASIISRVMGMILASVAVTDVVQALSEWLSLPPL</sequence>
<accession>A0A8J2YG75</accession>
<comment type="similarity">
    <text evidence="2 7">Belongs to the UPF0056 (MarC) family.</text>
</comment>
<dbReference type="PANTHER" id="PTHR33508">
    <property type="entry name" value="UPF0056 MEMBRANE PROTEIN YHCE"/>
    <property type="match status" value="1"/>
</dbReference>
<feature type="transmembrane region" description="Helical" evidence="7">
    <location>
        <begin position="111"/>
        <end position="132"/>
    </location>
</feature>
<keyword evidence="6 7" id="KW-0472">Membrane</keyword>
<evidence type="ECO:0000313" key="8">
    <source>
        <dbReference type="EMBL" id="GGE34129.1"/>
    </source>
</evidence>
<feature type="transmembrane region" description="Helical" evidence="7">
    <location>
        <begin position="12"/>
        <end position="33"/>
    </location>
</feature>
<dbReference type="PANTHER" id="PTHR33508:SF1">
    <property type="entry name" value="UPF0056 MEMBRANE PROTEIN YHCE"/>
    <property type="match status" value="1"/>
</dbReference>
<evidence type="ECO:0000256" key="1">
    <source>
        <dbReference type="ARBA" id="ARBA00004651"/>
    </source>
</evidence>
<evidence type="ECO:0000256" key="3">
    <source>
        <dbReference type="ARBA" id="ARBA00022475"/>
    </source>
</evidence>
<proteinExistence type="inferred from homology"/>
<keyword evidence="9" id="KW-1185">Reference proteome</keyword>
<keyword evidence="3" id="KW-1003">Cell membrane</keyword>
<organism evidence="8 9">
    <name type="scientific">Agaricicola taiwanensis</name>
    <dbReference type="NCBI Taxonomy" id="591372"/>
    <lineage>
        <taxon>Bacteria</taxon>
        <taxon>Pseudomonadati</taxon>
        <taxon>Pseudomonadota</taxon>
        <taxon>Alphaproteobacteria</taxon>
        <taxon>Rhodobacterales</taxon>
        <taxon>Paracoccaceae</taxon>
        <taxon>Agaricicola</taxon>
    </lineage>
</organism>
<name>A0A8J2YG75_9RHOB</name>
<dbReference type="RefSeq" id="WP_188408511.1">
    <property type="nucleotide sequence ID" value="NZ_BMCP01000001.1"/>
</dbReference>
<feature type="transmembrane region" description="Helical" evidence="7">
    <location>
        <begin position="40"/>
        <end position="66"/>
    </location>
</feature>
<feature type="transmembrane region" description="Helical" evidence="7">
    <location>
        <begin position="144"/>
        <end position="165"/>
    </location>
</feature>
<evidence type="ECO:0000256" key="5">
    <source>
        <dbReference type="ARBA" id="ARBA00022989"/>
    </source>
</evidence>
<evidence type="ECO:0000256" key="4">
    <source>
        <dbReference type="ARBA" id="ARBA00022692"/>
    </source>
</evidence>
<evidence type="ECO:0000313" key="9">
    <source>
        <dbReference type="Proteomes" id="UP000602745"/>
    </source>
</evidence>
<feature type="transmembrane region" description="Helical" evidence="7">
    <location>
        <begin position="177"/>
        <end position="198"/>
    </location>
</feature>
<feature type="transmembrane region" description="Helical" evidence="7">
    <location>
        <begin position="72"/>
        <end position="90"/>
    </location>
</feature>
<dbReference type="Pfam" id="PF01914">
    <property type="entry name" value="MarC"/>
    <property type="match status" value="1"/>
</dbReference>
<reference evidence="8" key="1">
    <citation type="journal article" date="2014" name="Int. J. Syst. Evol. Microbiol.">
        <title>Complete genome sequence of Corynebacterium casei LMG S-19264T (=DSM 44701T), isolated from a smear-ripened cheese.</title>
        <authorList>
            <consortium name="US DOE Joint Genome Institute (JGI-PGF)"/>
            <person name="Walter F."/>
            <person name="Albersmeier A."/>
            <person name="Kalinowski J."/>
            <person name="Ruckert C."/>
        </authorList>
    </citation>
    <scope>NUCLEOTIDE SEQUENCE</scope>
    <source>
        <strain evidence="8">CCM 7684</strain>
    </source>
</reference>
<dbReference type="GO" id="GO:0005886">
    <property type="term" value="C:plasma membrane"/>
    <property type="evidence" value="ECO:0007669"/>
    <property type="project" value="UniProtKB-SubCell"/>
</dbReference>
<reference evidence="8" key="2">
    <citation type="submission" date="2020-09" db="EMBL/GenBank/DDBJ databases">
        <authorList>
            <person name="Sun Q."/>
            <person name="Sedlacek I."/>
        </authorList>
    </citation>
    <scope>NUCLEOTIDE SEQUENCE</scope>
    <source>
        <strain evidence="8">CCM 7684</strain>
    </source>
</reference>
<comment type="subcellular location">
    <subcellularLocation>
        <location evidence="1 7">Cell membrane</location>
        <topology evidence="1 7">Multi-pass membrane protein</topology>
    </subcellularLocation>
</comment>
<dbReference type="AlphaFoldDB" id="A0A8J2YG75"/>
<dbReference type="NCBIfam" id="TIGR00427">
    <property type="entry name" value="NAAT family transporter"/>
    <property type="match status" value="1"/>
</dbReference>
<dbReference type="Proteomes" id="UP000602745">
    <property type="component" value="Unassembled WGS sequence"/>
</dbReference>
<keyword evidence="4 7" id="KW-0812">Transmembrane</keyword>
<comment type="caution">
    <text evidence="8">The sequence shown here is derived from an EMBL/GenBank/DDBJ whole genome shotgun (WGS) entry which is preliminary data.</text>
</comment>
<protein>
    <recommendedName>
        <fullName evidence="7">UPF0056 membrane protein</fullName>
    </recommendedName>
</protein>